<keyword evidence="2" id="KW-1185">Reference proteome</keyword>
<organism evidence="1 2">
    <name type="scientific">Trachymyrmex cornetzi</name>
    <dbReference type="NCBI Taxonomy" id="471704"/>
    <lineage>
        <taxon>Eukaryota</taxon>
        <taxon>Metazoa</taxon>
        <taxon>Ecdysozoa</taxon>
        <taxon>Arthropoda</taxon>
        <taxon>Hexapoda</taxon>
        <taxon>Insecta</taxon>
        <taxon>Pterygota</taxon>
        <taxon>Neoptera</taxon>
        <taxon>Endopterygota</taxon>
        <taxon>Hymenoptera</taxon>
        <taxon>Apocrita</taxon>
        <taxon>Aculeata</taxon>
        <taxon>Formicoidea</taxon>
        <taxon>Formicidae</taxon>
        <taxon>Myrmicinae</taxon>
        <taxon>Trachymyrmex</taxon>
    </lineage>
</organism>
<accession>A0A151IZP5</accession>
<dbReference type="EMBL" id="KQ980677">
    <property type="protein sequence ID" value="KYN14587.1"/>
    <property type="molecule type" value="Genomic_DNA"/>
</dbReference>
<dbReference type="Proteomes" id="UP000078492">
    <property type="component" value="Unassembled WGS sequence"/>
</dbReference>
<dbReference type="STRING" id="471704.A0A151IZP5"/>
<proteinExistence type="predicted"/>
<evidence type="ECO:0000313" key="1">
    <source>
        <dbReference type="EMBL" id="KYN14587.1"/>
    </source>
</evidence>
<name>A0A151IZP5_9HYME</name>
<evidence type="ECO:0000313" key="2">
    <source>
        <dbReference type="Proteomes" id="UP000078492"/>
    </source>
</evidence>
<evidence type="ECO:0008006" key="3">
    <source>
        <dbReference type="Google" id="ProtNLM"/>
    </source>
</evidence>
<protein>
    <recommendedName>
        <fullName evidence="3">DUF4806 domain-containing protein</fullName>
    </recommendedName>
</protein>
<sequence>MRAVISNELAVKYSWYGVKKKQVFSQLEICKVILNVIRKSHTDATDEKISAPIKIWLAHAKERIERRAEHVAVNEAENIAENVTVNAAENVAINIAENVIVH</sequence>
<reference evidence="1 2" key="1">
    <citation type="submission" date="2015-09" db="EMBL/GenBank/DDBJ databases">
        <title>Trachymyrmex cornetzi WGS genome.</title>
        <authorList>
            <person name="Nygaard S."/>
            <person name="Hu H."/>
            <person name="Boomsma J."/>
            <person name="Zhang G."/>
        </authorList>
    </citation>
    <scope>NUCLEOTIDE SEQUENCE [LARGE SCALE GENOMIC DNA]</scope>
    <source>
        <strain evidence="1">Tcor2-1</strain>
        <tissue evidence="1">Whole body</tissue>
    </source>
</reference>
<dbReference type="OrthoDB" id="7551382at2759"/>
<dbReference type="AlphaFoldDB" id="A0A151IZP5"/>
<gene>
    <name evidence="1" type="ORF">ALC57_13199</name>
</gene>
<dbReference type="KEGG" id="tcz:108765755"/>